<feature type="region of interest" description="Disordered" evidence="1">
    <location>
        <begin position="1"/>
        <end position="35"/>
    </location>
</feature>
<dbReference type="InParanoid" id="A0A1E1L6S4"/>
<name>A0A1E1L6S4_9HELO</name>
<protein>
    <submittedName>
        <fullName evidence="2">Uncharacterized protein</fullName>
    </submittedName>
</protein>
<reference evidence="3" key="1">
    <citation type="submission" date="2016-03" db="EMBL/GenBank/DDBJ databases">
        <authorList>
            <person name="Ploux O."/>
        </authorList>
    </citation>
    <scope>NUCLEOTIDE SEQUENCE [LARGE SCALE GENOMIC DNA]</scope>
    <source>
        <strain evidence="3">UK7</strain>
    </source>
</reference>
<evidence type="ECO:0000313" key="2">
    <source>
        <dbReference type="EMBL" id="CZT06266.1"/>
    </source>
</evidence>
<proteinExistence type="predicted"/>
<dbReference type="AlphaFoldDB" id="A0A1E1L6S4"/>
<evidence type="ECO:0000313" key="3">
    <source>
        <dbReference type="Proteomes" id="UP000178129"/>
    </source>
</evidence>
<organism evidence="2 3">
    <name type="scientific">Rhynchosporium graminicola</name>
    <dbReference type="NCBI Taxonomy" id="2792576"/>
    <lineage>
        <taxon>Eukaryota</taxon>
        <taxon>Fungi</taxon>
        <taxon>Dikarya</taxon>
        <taxon>Ascomycota</taxon>
        <taxon>Pezizomycotina</taxon>
        <taxon>Leotiomycetes</taxon>
        <taxon>Helotiales</taxon>
        <taxon>Ploettnerulaceae</taxon>
        <taxon>Rhynchosporium</taxon>
    </lineage>
</organism>
<evidence type="ECO:0000256" key="1">
    <source>
        <dbReference type="SAM" id="MobiDB-lite"/>
    </source>
</evidence>
<gene>
    <name evidence="2" type="ORF">RCO7_14871</name>
</gene>
<dbReference type="Proteomes" id="UP000178129">
    <property type="component" value="Unassembled WGS sequence"/>
</dbReference>
<comment type="caution">
    <text evidence="2">The sequence shown here is derived from an EMBL/GenBank/DDBJ whole genome shotgun (WGS) entry which is preliminary data.</text>
</comment>
<feature type="compositionally biased region" description="Basic and acidic residues" evidence="1">
    <location>
        <begin position="1"/>
        <end position="11"/>
    </location>
</feature>
<keyword evidence="3" id="KW-1185">Reference proteome</keyword>
<accession>A0A1E1L6S4</accession>
<sequence length="152" mass="16658">MVSDEISRQEEYAEDNIYDASPPPEPGSIARRTSSTTNSISMDWQVLQVALKPIQCKKSPHKFKSTSGNYSKGYGGGGKIIQKGIFGIESASIQAAAKTCRDFGINEESTVLILLAPAITSELARENHEKAKSKFCKLESKLKRLSAIFDED</sequence>
<dbReference type="EMBL" id="FJUW01000038">
    <property type="protein sequence ID" value="CZT06266.1"/>
    <property type="molecule type" value="Genomic_DNA"/>
</dbReference>